<dbReference type="Gramene" id="OBART09G09640.1">
    <property type="protein sequence ID" value="OBART09G09640.1"/>
    <property type="gene ID" value="OBART09G09640"/>
</dbReference>
<evidence type="ECO:0000256" key="1">
    <source>
        <dbReference type="SAM" id="MobiDB-lite"/>
    </source>
</evidence>
<reference evidence="2" key="2">
    <citation type="submission" date="2015-03" db="UniProtKB">
        <authorList>
            <consortium name="EnsemblPlants"/>
        </authorList>
    </citation>
    <scope>IDENTIFICATION</scope>
</reference>
<name>A0A0D3H6M9_9ORYZ</name>
<feature type="compositionally biased region" description="Basic and acidic residues" evidence="1">
    <location>
        <begin position="85"/>
        <end position="108"/>
    </location>
</feature>
<organism evidence="2">
    <name type="scientific">Oryza barthii</name>
    <dbReference type="NCBI Taxonomy" id="65489"/>
    <lineage>
        <taxon>Eukaryota</taxon>
        <taxon>Viridiplantae</taxon>
        <taxon>Streptophyta</taxon>
        <taxon>Embryophyta</taxon>
        <taxon>Tracheophyta</taxon>
        <taxon>Spermatophyta</taxon>
        <taxon>Magnoliopsida</taxon>
        <taxon>Liliopsida</taxon>
        <taxon>Poales</taxon>
        <taxon>Poaceae</taxon>
        <taxon>BOP clade</taxon>
        <taxon>Oryzoideae</taxon>
        <taxon>Oryzeae</taxon>
        <taxon>Oryzinae</taxon>
        <taxon>Oryza</taxon>
    </lineage>
</organism>
<evidence type="ECO:0000313" key="2">
    <source>
        <dbReference type="EnsemblPlants" id="OBART09G09640.1"/>
    </source>
</evidence>
<dbReference type="EnsemblPlants" id="OBART09G09640.1">
    <property type="protein sequence ID" value="OBART09G09640.1"/>
    <property type="gene ID" value="OBART09G09640"/>
</dbReference>
<dbReference type="Proteomes" id="UP000026960">
    <property type="component" value="Chromosome 9"/>
</dbReference>
<feature type="region of interest" description="Disordered" evidence="1">
    <location>
        <begin position="1"/>
        <end position="114"/>
    </location>
</feature>
<dbReference type="AlphaFoldDB" id="A0A0D3H6M9"/>
<feature type="region of interest" description="Disordered" evidence="1">
    <location>
        <begin position="159"/>
        <end position="179"/>
    </location>
</feature>
<accession>A0A0D3H6M9</accession>
<dbReference type="STRING" id="65489.A0A0D3H6M9"/>
<sequence length="248" mass="27401">MDGGGGPEARQLPPRQRPMLLACRPQARRVAPVWEELPAPVDELPPAGPEAWSPVGDGGEDGDRPARAARQQVVQDRVAPAGQDGQRDQEPLEHAHQEEAPEDGDRPRHTQAPLPCSAAGRRRLAGAEGAGGGGGGGEVVCCRGKLDEHRRRPRRVLHRRGAHAAPGRHRPPAAVRRRRRHRRLGGIDEEWLLPIMEWPESMYLMGLDDVDMVTTAAPAMATSWEFEDPFNAYQRIALFDHHHELTWA</sequence>
<dbReference type="HOGENOM" id="CLU_1121558_0_0_1"/>
<evidence type="ECO:0000313" key="3">
    <source>
        <dbReference type="Proteomes" id="UP000026960"/>
    </source>
</evidence>
<reference evidence="2" key="1">
    <citation type="journal article" date="2009" name="Rice">
        <title>De Novo Next Generation Sequencing of Plant Genomes.</title>
        <authorList>
            <person name="Rounsley S."/>
            <person name="Marri P.R."/>
            <person name="Yu Y."/>
            <person name="He R."/>
            <person name="Sisneros N."/>
            <person name="Goicoechea J.L."/>
            <person name="Lee S.J."/>
            <person name="Angelova A."/>
            <person name="Kudrna D."/>
            <person name="Luo M."/>
            <person name="Affourtit J."/>
            <person name="Desany B."/>
            <person name="Knight J."/>
            <person name="Niazi F."/>
            <person name="Egholm M."/>
            <person name="Wing R.A."/>
        </authorList>
    </citation>
    <scope>NUCLEOTIDE SEQUENCE [LARGE SCALE GENOMIC DNA]</scope>
    <source>
        <strain evidence="2">cv. IRGC 105608</strain>
    </source>
</reference>
<protein>
    <submittedName>
        <fullName evidence="2">Uncharacterized protein</fullName>
    </submittedName>
</protein>
<keyword evidence="3" id="KW-1185">Reference proteome</keyword>
<dbReference type="PaxDb" id="65489-OBART09G09640.1"/>
<proteinExistence type="predicted"/>